<comment type="function">
    <text evidence="8">Component of the SRB8-11 complex. The SRB8-11 complex is a regulatory module of the Mediator complex which is itself involved in regulation of basal and activated RNA polymerase II-dependent transcription. The SRB8-11 complex may be involved in the transcriptional repression of a subset of genes regulated by Mediator. It may inhibit the association of the Mediator complex with RNA polymerase II to form the holoenzyme complex.</text>
</comment>
<feature type="compositionally biased region" description="Low complexity" evidence="9">
    <location>
        <begin position="832"/>
        <end position="846"/>
    </location>
</feature>
<keyword evidence="5 8" id="KW-0010">Activator</keyword>
<dbReference type="InterPro" id="IPR021643">
    <property type="entry name" value="Mediator_Med13_N"/>
</dbReference>
<protein>
    <recommendedName>
        <fullName evidence="8">Mediator of RNA polymerase II transcription subunit 13</fullName>
    </recommendedName>
    <alternativeName>
        <fullName evidence="8">Mediator complex subunit 13</fullName>
    </alternativeName>
</protein>
<keyword evidence="7 8" id="KW-0539">Nucleus</keyword>
<evidence type="ECO:0000256" key="8">
    <source>
        <dbReference type="RuleBase" id="RU364134"/>
    </source>
</evidence>
<evidence type="ECO:0000259" key="11">
    <source>
        <dbReference type="Pfam" id="PF11597"/>
    </source>
</evidence>
<feature type="domain" description="Mediator complex subunit Med13 C-terminal" evidence="10">
    <location>
        <begin position="1872"/>
        <end position="1996"/>
    </location>
</feature>
<evidence type="ECO:0000313" key="12">
    <source>
        <dbReference type="EMBL" id="SPO31379.1"/>
    </source>
</evidence>
<dbReference type="Pfam" id="PF11597">
    <property type="entry name" value="Med13_N"/>
    <property type="match status" value="1"/>
</dbReference>
<proteinExistence type="inferred from homology"/>
<feature type="region of interest" description="Disordered" evidence="9">
    <location>
        <begin position="1001"/>
        <end position="1097"/>
    </location>
</feature>
<sequence length="2129" mass="223845">MWNQASASTTSGAGAANTMPGATGGSYTNMPHTPGSFAQHAARPNNTTNSPSAHRRAGGLGPSQHASPSNNPAFPRPFANVAFPGTVSAPRSAAPPNTASVPQRSIQNLPLLTARTPASLAKLTFPPHTTVFWHRLQPNHPEAAVETNHDPAAPATTSLAASSDEVCKTWQNGVQDVVSCINKVRSRLHDTQSAPRLENAGIQLLLRDPLIYTSSSRSSRRSSDALTSESTVEMWLFVASTDDIESGSNSSSTNAVESAATSSAQPATTDSSAADIASKDAAQPSGANTSSSPIDPKIARQLPSDLAKALARLAALATVSSGSYALSSAAPVSAHVKGKQSSLTSEQRQAHKRFMASIKTRLIDSILRPSPTSKPGDNGKGLTRTRLRLGENIVFLPPQTDASRPLATTSDAAWFAASGHASSSADGRDHSSLITELDVKLCTTGLFVRATSRRLAALPLAKSRHANMSASIEPASARPIVLLAPLGCQAELAGVVPTNSIADEHLVELRSLFAALNADTINARSGEEALFASGLAICTLPSQASGVELSQNQVQPQHQQPQDPSFAHGETGDQVMDMSALSTIHQHEQAQPQQLHDKQPSRQFLWPVSWCLVVQDRRSAFTRTAGGSSAHTDLRNMQSQPMTPLKELVSFSLKVLNEANENTFAQNTAPYTPGEPDDASLSRQRMDRLPSTRPDITPASISFPDFDFAMPAAGSATPSQSIPAASQSVPGTSPAKREIAGADPAGGASGSEAFGDDLNWMQFLPPTSEGAASASVATTMASGTVDAAGVATSEPGAGPTVNALATGRRDTKATGSSWAFSTGSPSAPPPEAGAAAAAQAQSLLQPHGQMQSQGSTPFQGQDTTPLGFVQPAQTKRKAGETDIFGNLGLLTEDDFSFFDESAFGLEPDSALSGPSGSLQQHLDRPVSASSNSASFGQPLAMGTHTGPTTSAAAVTQPTAPATTDIEDVAMGDLEQNSLDALFSAIPGLQDVMVTSEPSQAPLAPALSVPPSAATVTQTAQSRGAHGGAQEAAPLATSSSAHPFHPAITSFTPRDASTATPFGDPASLPGFTPSSLTESSPAFGNPNYKTPRTPYSPVEEYRDGATIVDLQNVGRMRDAAQGYRDRNAASAPDATGHHSISEHKGDAYLKQEDHLRLADASTAAAAAANAAMDNDASSRKRPAIVPSAFLPLAQPEARKPLQRLTAGARANLGRKYDLWGKFASKPKTSASITTVSTATTAAKAASTEQLPAGRTDRASAPEPGGGFRQTPLGSRFGQSPSKQPSRRGQALLQLRRDRNSKASPGSALINARRSSSQRMMDGAPATPRSSDDIAMSGVISATDSDSDSSGDEDSSDALSDTEGSVVTLSSEDQAVLKGGSREMVARYLCGASQLLSSAKDLVRGSGKSVPATSAASATRPTIRRWMLTRTAEWLVQNPQFRAIYGGVVQPNINQSDVAVGEKIEVLEAMASALSVASSQPSFKENDASSTITEAQVTLPTLQTLIKPSKPSSIAKVDAAEIAEILEPTKIAVGCQGSVVETLPSAMTLWDKSKLSAVSGQKHVVAKVLLTHASPAWHDEIVAWLERLRVAFESHGLGTHVGGPQSILAVADGSESLVLSSYLDQLWKDGETWLDTLRSISSRVQLDLLQGKHVVVYTLQPPNSASCGATGFHGLLRLETDLRAMLSEQVGVLAEQLLVRPVCPAMMTEGGSLGFSQQTNALRRLAFSVYDQLPRLVRRQPAKVLHGREAGPISAVVQFPSFSLSLKAQGSSSSTTRRTNFSLNWSEEPATALDEHVLLHISYRICQSKPREHPPPTAAAAAQESSFDSQTNVSGLGNFPGSEPAPTISESLVMVSAIDERAGSNRVDVLGASSNGDGSVEACIERVWRFALAEASRARVRWRLAIASAGLVTHREQKAWQRLIGAYLSSTDVKERVMAEVILLSVRADESAAILAERGARTRPNHEWLTATTTTTAVATGGGVSKENMLLLDASDFSQVVQFDDALPLGWTLPFGALESEEESEEDEEVVMPSISAVLVHKPRTTTITTTNGCHVLAVDLLQSWPHHTKEGEGKAESEKQAMDSILNSLHRLRLISEERHQLPPPFNAQPWPVAAVNTLASFLANVVVGD</sequence>
<feature type="compositionally biased region" description="Low complexity" evidence="9">
    <location>
        <begin position="258"/>
        <end position="273"/>
    </location>
</feature>
<evidence type="ECO:0000259" key="10">
    <source>
        <dbReference type="Pfam" id="PF06333"/>
    </source>
</evidence>
<evidence type="ECO:0000256" key="1">
    <source>
        <dbReference type="ARBA" id="ARBA00004123"/>
    </source>
</evidence>
<keyword evidence="13" id="KW-1185">Reference proteome</keyword>
<feature type="compositionally biased region" description="Polar residues" evidence="9">
    <location>
        <begin position="848"/>
        <end position="864"/>
    </location>
</feature>
<dbReference type="InterPro" id="IPR009401">
    <property type="entry name" value="Med13_C"/>
</dbReference>
<feature type="compositionally biased region" description="Low complexity" evidence="9">
    <location>
        <begin position="1"/>
        <end position="16"/>
    </location>
</feature>
<dbReference type="GO" id="GO:0006357">
    <property type="term" value="P:regulation of transcription by RNA polymerase II"/>
    <property type="evidence" value="ECO:0007669"/>
    <property type="project" value="InterPro"/>
</dbReference>
<feature type="region of interest" description="Disordered" evidence="9">
    <location>
        <begin position="243"/>
        <end position="273"/>
    </location>
</feature>
<dbReference type="Proteomes" id="UP000324022">
    <property type="component" value="Unassembled WGS sequence"/>
</dbReference>
<feature type="compositionally biased region" description="Polar residues" evidence="9">
    <location>
        <begin position="1048"/>
        <end position="1059"/>
    </location>
</feature>
<feature type="region of interest" description="Disordered" evidence="9">
    <location>
        <begin position="790"/>
        <end position="867"/>
    </location>
</feature>
<evidence type="ECO:0000256" key="2">
    <source>
        <dbReference type="ARBA" id="ARBA00009354"/>
    </source>
</evidence>
<evidence type="ECO:0000313" key="13">
    <source>
        <dbReference type="Proteomes" id="UP000324022"/>
    </source>
</evidence>
<feature type="region of interest" description="Disordered" evidence="9">
    <location>
        <begin position="1242"/>
        <end position="1369"/>
    </location>
</feature>
<name>A0A5C3EQ62_9BASI</name>
<feature type="compositionally biased region" description="Polar residues" evidence="9">
    <location>
        <begin position="1071"/>
        <end position="1089"/>
    </location>
</feature>
<feature type="region of interest" description="Disordered" evidence="9">
    <location>
        <begin position="1"/>
        <end position="78"/>
    </location>
</feature>
<reference evidence="12 13" key="1">
    <citation type="submission" date="2018-03" db="EMBL/GenBank/DDBJ databases">
        <authorList>
            <person name="Guldener U."/>
        </authorList>
    </citation>
    <scope>NUCLEOTIDE SEQUENCE [LARGE SCALE GENOMIC DNA]</scope>
    <source>
        <strain evidence="12 13">NBRC100155</strain>
    </source>
</reference>
<evidence type="ECO:0000256" key="7">
    <source>
        <dbReference type="ARBA" id="ARBA00023242"/>
    </source>
</evidence>
<dbReference type="OrthoDB" id="103819at2759"/>
<feature type="region of interest" description="Disordered" evidence="9">
    <location>
        <begin position="1807"/>
        <end position="1837"/>
    </location>
</feature>
<feature type="compositionally biased region" description="Polar residues" evidence="9">
    <location>
        <begin position="716"/>
        <end position="731"/>
    </location>
</feature>
<dbReference type="Pfam" id="PF06333">
    <property type="entry name" value="Med13_C"/>
    <property type="match status" value="1"/>
</dbReference>
<feature type="region of interest" description="Disordered" evidence="9">
    <location>
        <begin position="664"/>
        <end position="698"/>
    </location>
</feature>
<evidence type="ECO:0000256" key="6">
    <source>
        <dbReference type="ARBA" id="ARBA00023163"/>
    </source>
</evidence>
<feature type="domain" description="Mediator complex subunit Med13 N-terminal" evidence="11">
    <location>
        <begin position="223"/>
        <end position="613"/>
    </location>
</feature>
<feature type="compositionally biased region" description="Polar residues" evidence="9">
    <location>
        <begin position="1360"/>
        <end position="1369"/>
    </location>
</feature>
<feature type="region of interest" description="Disordered" evidence="9">
    <location>
        <begin position="548"/>
        <end position="571"/>
    </location>
</feature>
<keyword evidence="4 8" id="KW-0805">Transcription regulation</keyword>
<dbReference type="EMBL" id="OOIN01000038">
    <property type="protein sequence ID" value="SPO31379.1"/>
    <property type="molecule type" value="Genomic_DNA"/>
</dbReference>
<feature type="region of interest" description="Disordered" evidence="9">
    <location>
        <begin position="908"/>
        <end position="933"/>
    </location>
</feature>
<feature type="compositionally biased region" description="Low complexity" evidence="9">
    <location>
        <begin position="741"/>
        <end position="753"/>
    </location>
</feature>
<evidence type="ECO:0000256" key="5">
    <source>
        <dbReference type="ARBA" id="ARBA00023159"/>
    </source>
</evidence>
<feature type="compositionally biased region" description="Polar residues" evidence="9">
    <location>
        <begin position="246"/>
        <end position="256"/>
    </location>
</feature>
<comment type="similarity">
    <text evidence="2 8">Belongs to the Mediator complex subunit 13 family.</text>
</comment>
<feature type="compositionally biased region" description="Low complexity" evidence="9">
    <location>
        <begin position="1001"/>
        <end position="1013"/>
    </location>
</feature>
<feature type="compositionally biased region" description="Low complexity" evidence="9">
    <location>
        <begin position="551"/>
        <end position="564"/>
    </location>
</feature>
<feature type="compositionally biased region" description="Polar residues" evidence="9">
    <location>
        <begin position="813"/>
        <end position="822"/>
    </location>
</feature>
<feature type="region of interest" description="Disordered" evidence="9">
    <location>
        <begin position="712"/>
        <end position="753"/>
    </location>
</feature>
<evidence type="ECO:0000256" key="4">
    <source>
        <dbReference type="ARBA" id="ARBA00023015"/>
    </source>
</evidence>
<comment type="subcellular location">
    <subcellularLocation>
        <location evidence="1 8">Nucleus</location>
    </subcellularLocation>
</comment>
<dbReference type="GO" id="GO:0016592">
    <property type="term" value="C:mediator complex"/>
    <property type="evidence" value="ECO:0007669"/>
    <property type="project" value="InterPro"/>
</dbReference>
<keyword evidence="6 8" id="KW-0804">Transcription</keyword>
<feature type="compositionally biased region" description="Acidic residues" evidence="9">
    <location>
        <begin position="1343"/>
        <end position="1354"/>
    </location>
</feature>
<evidence type="ECO:0000256" key="3">
    <source>
        <dbReference type="ARBA" id="ARBA00022491"/>
    </source>
</evidence>
<comment type="subunit">
    <text evidence="8">Component of the SRB8-11 complex, which itself associates with the Mediator complex.</text>
</comment>
<dbReference type="GO" id="GO:0003712">
    <property type="term" value="F:transcription coregulator activity"/>
    <property type="evidence" value="ECO:0007669"/>
    <property type="project" value="InterPro"/>
</dbReference>
<feature type="compositionally biased region" description="Polar residues" evidence="9">
    <location>
        <begin position="1821"/>
        <end position="1833"/>
    </location>
</feature>
<keyword evidence="3 8" id="KW-0678">Repressor</keyword>
<accession>A0A5C3EQ62</accession>
<evidence type="ECO:0000256" key="9">
    <source>
        <dbReference type="SAM" id="MobiDB-lite"/>
    </source>
</evidence>
<gene>
    <name evidence="12" type="ORF">UTRI_06509</name>
</gene>
<organism evidence="12 13">
    <name type="scientific">Ustilago trichophora</name>
    <dbReference type="NCBI Taxonomy" id="86804"/>
    <lineage>
        <taxon>Eukaryota</taxon>
        <taxon>Fungi</taxon>
        <taxon>Dikarya</taxon>
        <taxon>Basidiomycota</taxon>
        <taxon>Ustilaginomycotina</taxon>
        <taxon>Ustilaginomycetes</taxon>
        <taxon>Ustilaginales</taxon>
        <taxon>Ustilaginaceae</taxon>
        <taxon>Ustilago</taxon>
    </lineage>
</organism>